<proteinExistence type="predicted"/>
<dbReference type="PROSITE" id="PS01124">
    <property type="entry name" value="HTH_ARAC_FAMILY_2"/>
    <property type="match status" value="1"/>
</dbReference>
<dbReference type="Proteomes" id="UP000241167">
    <property type="component" value="Unassembled WGS sequence"/>
</dbReference>
<keyword evidence="3" id="KW-0804">Transcription</keyword>
<dbReference type="InterPro" id="IPR009057">
    <property type="entry name" value="Homeodomain-like_sf"/>
</dbReference>
<dbReference type="PANTHER" id="PTHR46796:SF2">
    <property type="entry name" value="TRANSCRIPTIONAL REGULATORY PROTEIN"/>
    <property type="match status" value="1"/>
</dbReference>
<dbReference type="InterPro" id="IPR037923">
    <property type="entry name" value="HTH-like"/>
</dbReference>
<dbReference type="GO" id="GO:0043565">
    <property type="term" value="F:sequence-specific DNA binding"/>
    <property type="evidence" value="ECO:0007669"/>
    <property type="project" value="InterPro"/>
</dbReference>
<dbReference type="EMBL" id="PXYI01000003">
    <property type="protein sequence ID" value="PSJ40669.1"/>
    <property type="molecule type" value="Genomic_DNA"/>
</dbReference>
<dbReference type="SUPFAM" id="SSF51215">
    <property type="entry name" value="Regulatory protein AraC"/>
    <property type="match status" value="1"/>
</dbReference>
<feature type="domain" description="HTH araC/xylS-type" evidence="4">
    <location>
        <begin position="166"/>
        <end position="263"/>
    </location>
</feature>
<dbReference type="GO" id="GO:0003700">
    <property type="term" value="F:DNA-binding transcription factor activity"/>
    <property type="evidence" value="ECO:0007669"/>
    <property type="project" value="InterPro"/>
</dbReference>
<evidence type="ECO:0000256" key="2">
    <source>
        <dbReference type="ARBA" id="ARBA00023125"/>
    </source>
</evidence>
<protein>
    <submittedName>
        <fullName evidence="5">AraC family transcriptional regulator</fullName>
    </submittedName>
</protein>
<dbReference type="Pfam" id="PF02311">
    <property type="entry name" value="AraC_binding"/>
    <property type="match status" value="1"/>
</dbReference>
<comment type="caution">
    <text evidence="5">The sequence shown here is derived from an EMBL/GenBank/DDBJ whole genome shotgun (WGS) entry which is preliminary data.</text>
</comment>
<reference evidence="5 6" key="1">
    <citation type="submission" date="2018-03" db="EMBL/GenBank/DDBJ databases">
        <title>The draft genome of Sphingosinicella sp. GL-C-18.</title>
        <authorList>
            <person name="Liu L."/>
            <person name="Li L."/>
            <person name="Liang L."/>
            <person name="Zhang X."/>
            <person name="Wang T."/>
        </authorList>
    </citation>
    <scope>NUCLEOTIDE SEQUENCE [LARGE SCALE GENOMIC DNA]</scope>
    <source>
        <strain evidence="5 6">GL-C-18</strain>
    </source>
</reference>
<gene>
    <name evidence="5" type="ORF">C7I55_10160</name>
</gene>
<dbReference type="RefSeq" id="WP_106512818.1">
    <property type="nucleotide sequence ID" value="NZ_PXYI01000003.1"/>
</dbReference>
<dbReference type="SUPFAM" id="SSF46689">
    <property type="entry name" value="Homeodomain-like"/>
    <property type="match status" value="2"/>
</dbReference>
<dbReference type="Pfam" id="PF12833">
    <property type="entry name" value="HTH_18"/>
    <property type="match status" value="1"/>
</dbReference>
<evidence type="ECO:0000259" key="4">
    <source>
        <dbReference type="PROSITE" id="PS01124"/>
    </source>
</evidence>
<dbReference type="PANTHER" id="PTHR46796">
    <property type="entry name" value="HTH-TYPE TRANSCRIPTIONAL ACTIVATOR RHAS-RELATED"/>
    <property type="match status" value="1"/>
</dbReference>
<keyword evidence="1" id="KW-0805">Transcription regulation</keyword>
<name>A0A2P7QRT8_9SPHN</name>
<organism evidence="5 6">
    <name type="scientific">Allosphingosinicella deserti</name>
    <dbReference type="NCBI Taxonomy" id="2116704"/>
    <lineage>
        <taxon>Bacteria</taxon>
        <taxon>Pseudomonadati</taxon>
        <taxon>Pseudomonadota</taxon>
        <taxon>Alphaproteobacteria</taxon>
        <taxon>Sphingomonadales</taxon>
        <taxon>Sphingomonadaceae</taxon>
        <taxon>Allosphingosinicella</taxon>
    </lineage>
</organism>
<dbReference type="InterPro" id="IPR050204">
    <property type="entry name" value="AraC_XylS_family_regulators"/>
</dbReference>
<keyword evidence="2" id="KW-0238">DNA-binding</keyword>
<accession>A0A2P7QRT8</accession>
<dbReference type="InterPro" id="IPR018247">
    <property type="entry name" value="EF_Hand_1_Ca_BS"/>
</dbReference>
<evidence type="ECO:0000313" key="5">
    <source>
        <dbReference type="EMBL" id="PSJ40669.1"/>
    </source>
</evidence>
<evidence type="ECO:0000313" key="6">
    <source>
        <dbReference type="Proteomes" id="UP000241167"/>
    </source>
</evidence>
<dbReference type="InterPro" id="IPR018060">
    <property type="entry name" value="HTH_AraC"/>
</dbReference>
<dbReference type="SMART" id="SM00342">
    <property type="entry name" value="HTH_ARAC"/>
    <property type="match status" value="1"/>
</dbReference>
<dbReference type="PROSITE" id="PS00018">
    <property type="entry name" value="EF_HAND_1"/>
    <property type="match status" value="1"/>
</dbReference>
<sequence length="265" mass="27991">MASGGFRMLPCATTGTQAVVANSRLQFARHSHDQFGIGVIERGAQSSYSGRGRVEAGPGDAITVNPGEVHDGAPIGESGRSWHILYFDPELVGTAAADIFGVSPAGFELSRPVIGDVRVTSLLDRLFAAEATPSSERVLRDELLLRLVAAIGGHPPVSVSAAPEIARARQKIDDDPTGSISLAELAEIAGLSRFQLLRAFRQASGLTPHAYLVQRRIELARRLIRTGAVLADAAAAAGFADQSHMTRIFVRKFGLSPGAYARAVG</sequence>
<dbReference type="OrthoDB" id="110167at2"/>
<evidence type="ECO:0000256" key="1">
    <source>
        <dbReference type="ARBA" id="ARBA00023015"/>
    </source>
</evidence>
<keyword evidence="6" id="KW-1185">Reference proteome</keyword>
<dbReference type="Gene3D" id="1.10.10.60">
    <property type="entry name" value="Homeodomain-like"/>
    <property type="match status" value="2"/>
</dbReference>
<dbReference type="InterPro" id="IPR003313">
    <property type="entry name" value="AraC-bd"/>
</dbReference>
<dbReference type="AlphaFoldDB" id="A0A2P7QRT8"/>
<evidence type="ECO:0000256" key="3">
    <source>
        <dbReference type="ARBA" id="ARBA00023163"/>
    </source>
</evidence>